<sequence>MHIAAAEVLDPGVWRTRRQAHEELVDGWLAQHLARRRDGVKHPVHDFLFTYYSHRPAQLRRWHPGHGVLLRDGVAERDYLAVDGGVLLDPALLAKRADSVRWIRDLLTATASRPAQLGCFGMHEWAMVYRQTQQEVRHNSWPLRLSPAATAEVVEDRGVRCSHFDAFRFFTAPARPLNVHQPTRELQPALEQPGCLHANMDLYKWAYKLSPLVAGELVTACFALSREIRELDMRASPYDLADLGFPPVRIETPDGRAEYAATQRSFADRAAPLRTALITACDRLLASTGAPTRI</sequence>
<comment type="caution">
    <text evidence="1">The sequence shown here is derived from an EMBL/GenBank/DDBJ whole genome shotgun (WGS) entry which is preliminary data.</text>
</comment>
<dbReference type="EMBL" id="JBHTAC010000017">
    <property type="protein sequence ID" value="MFC7244545.1"/>
    <property type="molecule type" value="Genomic_DNA"/>
</dbReference>
<dbReference type="RefSeq" id="WP_376807571.1">
    <property type="nucleotide sequence ID" value="NZ_JBHTAC010000017.1"/>
</dbReference>
<evidence type="ECO:0000313" key="1">
    <source>
        <dbReference type="EMBL" id="MFC7244545.1"/>
    </source>
</evidence>
<reference evidence="2" key="1">
    <citation type="journal article" date="2019" name="Int. J. Syst. Evol. Microbiol.">
        <title>The Global Catalogue of Microorganisms (GCM) 10K type strain sequencing project: providing services to taxonomists for standard genome sequencing and annotation.</title>
        <authorList>
            <consortium name="The Broad Institute Genomics Platform"/>
            <consortium name="The Broad Institute Genome Sequencing Center for Infectious Disease"/>
            <person name="Wu L."/>
            <person name="Ma J."/>
        </authorList>
    </citation>
    <scope>NUCLEOTIDE SEQUENCE [LARGE SCALE GENOMIC DNA]</scope>
    <source>
        <strain evidence="2">CGMCC 1.9106</strain>
    </source>
</reference>
<organism evidence="1 2">
    <name type="scientific">Catellatospora aurea</name>
    <dbReference type="NCBI Taxonomy" id="1337874"/>
    <lineage>
        <taxon>Bacteria</taxon>
        <taxon>Bacillati</taxon>
        <taxon>Actinomycetota</taxon>
        <taxon>Actinomycetes</taxon>
        <taxon>Micromonosporales</taxon>
        <taxon>Micromonosporaceae</taxon>
        <taxon>Catellatospora</taxon>
    </lineage>
</organism>
<gene>
    <name evidence="1" type="ORF">ACFQO7_18875</name>
</gene>
<name>A0ABW2GX06_9ACTN</name>
<dbReference type="Proteomes" id="UP001596392">
    <property type="component" value="Unassembled WGS sequence"/>
</dbReference>
<evidence type="ECO:0000313" key="2">
    <source>
        <dbReference type="Proteomes" id="UP001596392"/>
    </source>
</evidence>
<proteinExistence type="predicted"/>
<accession>A0ABW2GX06</accession>
<protein>
    <submittedName>
        <fullName evidence="1">3-methyladenine DNA glycosylase</fullName>
    </submittedName>
</protein>
<keyword evidence="2" id="KW-1185">Reference proteome</keyword>